<dbReference type="InterPro" id="IPR008271">
    <property type="entry name" value="Ser/Thr_kinase_AS"/>
</dbReference>
<evidence type="ECO:0000256" key="6">
    <source>
        <dbReference type="ARBA" id="ARBA00022840"/>
    </source>
</evidence>
<dbReference type="FunFam" id="3.30.200.20:FF:000005">
    <property type="entry name" value="cAMP-dependent protein kinase catalytic subunit"/>
    <property type="match status" value="1"/>
</dbReference>
<sequence>MSNGHGNFEAGGMATAGPLDDVALRNEQFQEHQLRLQEKYRLQHQQQLDIQYMQQQSTHPHDLADGTQPYYSSTGQLIYPAQSPCYDARPKYGLSDFELLETLGTGTFGRVYLARFRHDHSYYAMKVLKKSEVVRLKQVEHINSEKQILSQVHFPFIVNLFTTFQDERNLYMLLEYVIGGELFSHLRKAGRFTNDMTRFYAAEIVLAIEYLHARDIIYRDLKPENLLLDSNGHIKITDFGFAKRVEDRTWTLCGTPEYLAPEIIQSKGHGKAVDWWALGILIFEMLAGYPPFFDDNPFGIYEKILAGRIAFPAHIDPAAKDLIKRLLTADRTKRLGNLKGGSDDIKNHKWFRGVDWQGLMDRTVQAPIVPPYIHPGDTGNFEKYPEVVDDGSDPKGDPYRSLFLNF</sequence>
<evidence type="ECO:0000256" key="9">
    <source>
        <dbReference type="PROSITE-ProRule" id="PRU10141"/>
    </source>
</evidence>
<evidence type="ECO:0000256" key="8">
    <source>
        <dbReference type="ARBA" id="ARBA00047454"/>
    </source>
</evidence>
<dbReference type="PANTHER" id="PTHR24353">
    <property type="entry name" value="CYCLIC NUCLEOTIDE-DEPENDENT PROTEIN KINASE"/>
    <property type="match status" value="1"/>
</dbReference>
<keyword evidence="6 9" id="KW-0067">ATP-binding</keyword>
<dbReference type="PANTHER" id="PTHR24353:SF37">
    <property type="entry name" value="CAMP-DEPENDENT PROTEIN KINASE CATALYTIC SUBUNIT PRKX"/>
    <property type="match status" value="1"/>
</dbReference>
<evidence type="ECO:0000256" key="7">
    <source>
        <dbReference type="ARBA" id="ARBA00047292"/>
    </source>
</evidence>
<dbReference type="GO" id="GO:0005524">
    <property type="term" value="F:ATP binding"/>
    <property type="evidence" value="ECO:0007669"/>
    <property type="project" value="UniProtKB-UniRule"/>
</dbReference>
<feature type="domain" description="Protein kinase" evidence="11">
    <location>
        <begin position="97"/>
        <end position="351"/>
    </location>
</feature>
<keyword evidence="2 10" id="KW-0723">Serine/threonine-protein kinase</keyword>
<comment type="catalytic activity">
    <reaction evidence="7">
        <text>L-threonyl-[protein] + ATP = O-phospho-L-threonyl-[protein] + ADP + H(+)</text>
        <dbReference type="Rhea" id="RHEA:46608"/>
        <dbReference type="Rhea" id="RHEA-COMP:11060"/>
        <dbReference type="Rhea" id="RHEA-COMP:11605"/>
        <dbReference type="ChEBI" id="CHEBI:15378"/>
        <dbReference type="ChEBI" id="CHEBI:30013"/>
        <dbReference type="ChEBI" id="CHEBI:30616"/>
        <dbReference type="ChEBI" id="CHEBI:61977"/>
        <dbReference type="ChEBI" id="CHEBI:456216"/>
        <dbReference type="EC" id="2.7.11.11"/>
    </reaction>
</comment>
<dbReference type="InterPro" id="IPR000719">
    <property type="entry name" value="Prot_kinase_dom"/>
</dbReference>
<feature type="domain" description="AGC-kinase C-terminal" evidence="12">
    <location>
        <begin position="352"/>
        <end position="406"/>
    </location>
</feature>
<dbReference type="GO" id="GO:0005829">
    <property type="term" value="C:cytosol"/>
    <property type="evidence" value="ECO:0007669"/>
    <property type="project" value="TreeGrafter"/>
</dbReference>
<evidence type="ECO:0000313" key="13">
    <source>
        <dbReference type="EMBL" id="KAG0249970.1"/>
    </source>
</evidence>
<dbReference type="InterPro" id="IPR011009">
    <property type="entry name" value="Kinase-like_dom_sf"/>
</dbReference>
<keyword evidence="14" id="KW-1185">Reference proteome</keyword>
<name>A0A9P6TWR5_9FUNG</name>
<dbReference type="Gene3D" id="3.30.200.20">
    <property type="entry name" value="Phosphorylase Kinase, domain 1"/>
    <property type="match status" value="1"/>
</dbReference>
<dbReference type="EC" id="2.7.11.11" evidence="1"/>
<protein>
    <recommendedName>
        <fullName evidence="1">cAMP-dependent protein kinase</fullName>
        <ecNumber evidence="1">2.7.11.11</ecNumber>
    </recommendedName>
</protein>
<comment type="similarity">
    <text evidence="10">Belongs to the protein kinase superfamily.</text>
</comment>
<evidence type="ECO:0000256" key="4">
    <source>
        <dbReference type="ARBA" id="ARBA00022741"/>
    </source>
</evidence>
<dbReference type="InterPro" id="IPR017441">
    <property type="entry name" value="Protein_kinase_ATP_BS"/>
</dbReference>
<evidence type="ECO:0000313" key="14">
    <source>
        <dbReference type="Proteomes" id="UP000807716"/>
    </source>
</evidence>
<dbReference type="GO" id="GO:0005952">
    <property type="term" value="C:cAMP-dependent protein kinase complex"/>
    <property type="evidence" value="ECO:0007669"/>
    <property type="project" value="TreeGrafter"/>
</dbReference>
<dbReference type="Gene3D" id="1.10.510.10">
    <property type="entry name" value="Transferase(Phosphotransferase) domain 1"/>
    <property type="match status" value="1"/>
</dbReference>
<dbReference type="PROSITE" id="PS00107">
    <property type="entry name" value="PROTEIN_KINASE_ATP"/>
    <property type="match status" value="1"/>
</dbReference>
<evidence type="ECO:0000256" key="5">
    <source>
        <dbReference type="ARBA" id="ARBA00022777"/>
    </source>
</evidence>
<evidence type="ECO:0000256" key="2">
    <source>
        <dbReference type="ARBA" id="ARBA00022527"/>
    </source>
</evidence>
<reference evidence="13" key="1">
    <citation type="journal article" date="2020" name="Fungal Divers.">
        <title>Resolving the Mortierellaceae phylogeny through synthesis of multi-gene phylogenetics and phylogenomics.</title>
        <authorList>
            <person name="Vandepol N."/>
            <person name="Liber J."/>
            <person name="Desiro A."/>
            <person name="Na H."/>
            <person name="Kennedy M."/>
            <person name="Barry K."/>
            <person name="Grigoriev I.V."/>
            <person name="Miller A.N."/>
            <person name="O'Donnell K."/>
            <person name="Stajich J.E."/>
            <person name="Bonito G."/>
        </authorList>
    </citation>
    <scope>NUCLEOTIDE SEQUENCE</scope>
    <source>
        <strain evidence="13">BC1065</strain>
    </source>
</reference>
<gene>
    <name evidence="13" type="ORF">DFQ27_009687</name>
</gene>
<evidence type="ECO:0000256" key="3">
    <source>
        <dbReference type="ARBA" id="ARBA00022679"/>
    </source>
</evidence>
<dbReference type="InterPro" id="IPR000961">
    <property type="entry name" value="AGC-kinase_C"/>
</dbReference>
<accession>A0A9P6TWR5</accession>
<dbReference type="FunFam" id="1.10.510.10:FF:000005">
    <property type="entry name" value="cAMP-dependent protein kinase catalytic subunit alpha"/>
    <property type="match status" value="1"/>
</dbReference>
<dbReference type="SMART" id="SM00133">
    <property type="entry name" value="S_TK_X"/>
    <property type="match status" value="1"/>
</dbReference>
<keyword evidence="3" id="KW-0808">Transferase</keyword>
<dbReference type="Pfam" id="PF00069">
    <property type="entry name" value="Pkinase"/>
    <property type="match status" value="1"/>
</dbReference>
<dbReference type="AlphaFoldDB" id="A0A9P6TWR5"/>
<dbReference type="PROSITE" id="PS00108">
    <property type="entry name" value="PROTEIN_KINASE_ST"/>
    <property type="match status" value="1"/>
</dbReference>
<keyword evidence="5" id="KW-0418">Kinase</keyword>
<comment type="catalytic activity">
    <reaction evidence="8">
        <text>L-seryl-[protein] + ATP = O-phospho-L-seryl-[protein] + ADP + H(+)</text>
        <dbReference type="Rhea" id="RHEA:17989"/>
        <dbReference type="Rhea" id="RHEA-COMP:9863"/>
        <dbReference type="Rhea" id="RHEA-COMP:11604"/>
        <dbReference type="ChEBI" id="CHEBI:15378"/>
        <dbReference type="ChEBI" id="CHEBI:29999"/>
        <dbReference type="ChEBI" id="CHEBI:30616"/>
        <dbReference type="ChEBI" id="CHEBI:83421"/>
        <dbReference type="ChEBI" id="CHEBI:456216"/>
        <dbReference type="EC" id="2.7.11.11"/>
    </reaction>
</comment>
<evidence type="ECO:0000256" key="10">
    <source>
        <dbReference type="RuleBase" id="RU000304"/>
    </source>
</evidence>
<evidence type="ECO:0000259" key="12">
    <source>
        <dbReference type="PROSITE" id="PS51285"/>
    </source>
</evidence>
<organism evidence="13 14">
    <name type="scientific">Actinomortierella ambigua</name>
    <dbReference type="NCBI Taxonomy" id="1343610"/>
    <lineage>
        <taxon>Eukaryota</taxon>
        <taxon>Fungi</taxon>
        <taxon>Fungi incertae sedis</taxon>
        <taxon>Mucoromycota</taxon>
        <taxon>Mortierellomycotina</taxon>
        <taxon>Mortierellomycetes</taxon>
        <taxon>Mortierellales</taxon>
        <taxon>Mortierellaceae</taxon>
        <taxon>Actinomortierella</taxon>
    </lineage>
</organism>
<proteinExistence type="inferred from homology"/>
<dbReference type="Proteomes" id="UP000807716">
    <property type="component" value="Unassembled WGS sequence"/>
</dbReference>
<dbReference type="EMBL" id="JAAAJB010000915">
    <property type="protein sequence ID" value="KAG0249970.1"/>
    <property type="molecule type" value="Genomic_DNA"/>
</dbReference>
<dbReference type="GO" id="GO:0004691">
    <property type="term" value="F:cAMP-dependent protein kinase activity"/>
    <property type="evidence" value="ECO:0007669"/>
    <property type="project" value="UniProtKB-EC"/>
</dbReference>
<evidence type="ECO:0000256" key="1">
    <source>
        <dbReference type="ARBA" id="ARBA00012444"/>
    </source>
</evidence>
<feature type="binding site" evidence="9">
    <location>
        <position position="126"/>
    </location>
    <ligand>
        <name>ATP</name>
        <dbReference type="ChEBI" id="CHEBI:30616"/>
    </ligand>
</feature>
<keyword evidence="4 9" id="KW-0547">Nucleotide-binding</keyword>
<dbReference type="SUPFAM" id="SSF56112">
    <property type="entry name" value="Protein kinase-like (PK-like)"/>
    <property type="match status" value="1"/>
</dbReference>
<dbReference type="SMART" id="SM00220">
    <property type="entry name" value="S_TKc"/>
    <property type="match status" value="1"/>
</dbReference>
<dbReference type="OrthoDB" id="63267at2759"/>
<comment type="caution">
    <text evidence="13">The sequence shown here is derived from an EMBL/GenBank/DDBJ whole genome shotgun (WGS) entry which is preliminary data.</text>
</comment>
<dbReference type="CDD" id="cd05580">
    <property type="entry name" value="STKc_PKA_like"/>
    <property type="match status" value="1"/>
</dbReference>
<dbReference type="PROSITE" id="PS51285">
    <property type="entry name" value="AGC_KINASE_CTER"/>
    <property type="match status" value="1"/>
</dbReference>
<dbReference type="PROSITE" id="PS50011">
    <property type="entry name" value="PROTEIN_KINASE_DOM"/>
    <property type="match status" value="1"/>
</dbReference>
<evidence type="ECO:0000259" key="11">
    <source>
        <dbReference type="PROSITE" id="PS50011"/>
    </source>
</evidence>